<dbReference type="RefSeq" id="WP_107107458.1">
    <property type="nucleotide sequence ID" value="NZ_JACHBI010000001.1"/>
</dbReference>
<keyword evidence="3 5" id="KW-0378">Hydrolase</keyword>
<gene>
    <name evidence="5" type="ORF">GGD50_000412</name>
</gene>
<reference evidence="5 6" key="1">
    <citation type="submission" date="2020-08" db="EMBL/GenBank/DDBJ databases">
        <title>Genomic Encyclopedia of Type Strains, Phase IV (KMG-V): Genome sequencing to study the core and pangenomes of soil and plant-associated prokaryotes.</title>
        <authorList>
            <person name="Whitman W."/>
        </authorList>
    </citation>
    <scope>NUCLEOTIDE SEQUENCE [LARGE SCALE GENOMIC DNA]</scope>
    <source>
        <strain evidence="5 6">SEMIA 4064</strain>
    </source>
</reference>
<dbReference type="GO" id="GO:0047372">
    <property type="term" value="F:monoacylglycerol lipase activity"/>
    <property type="evidence" value="ECO:0007669"/>
    <property type="project" value="TreeGrafter"/>
</dbReference>
<dbReference type="PANTHER" id="PTHR32176:SF92">
    <property type="entry name" value="XYLOSE ISOMERASE"/>
    <property type="match status" value="1"/>
</dbReference>
<dbReference type="Proteomes" id="UP000549882">
    <property type="component" value="Unassembled WGS sequence"/>
</dbReference>
<evidence type="ECO:0000259" key="4">
    <source>
        <dbReference type="PROSITE" id="PS51635"/>
    </source>
</evidence>
<evidence type="ECO:0000256" key="1">
    <source>
        <dbReference type="ARBA" id="ARBA00010240"/>
    </source>
</evidence>
<comment type="caution">
    <text evidence="5">The sequence shown here is derived from an EMBL/GenBank/DDBJ whole genome shotgun (WGS) entry which is preliminary data.</text>
</comment>
<sequence length="354" mass="37502">MTVRFILSIDGGGIRGLIPALVVAELAKRLSGLPMHKAFDLIAGTSTGGIIAAGLTCPHPSGNGYAACIPDDLVTLYAKEGQDIFGKTLLSKIINLGGLAEERYDATPLETKLQARLGTAEITAGLTKVLITAYDIKARQALIMTNSDDENSHFRYWQACRATSAAPSYFEPALIENIAKPADDPNRLVPLVDGGVFANDPVLAAYVEARKMGWEKGRDSVVVLSLGTGQQNRPIPYQQAKSWGALGWINPANGTPLISILMQGQVSTASYEANSLLNPAKTKMVDGSTQVTPANVGKLAYFRIDGPLIGANDEMDDASAGNITALTNVAQQLIARNTAALDEVAKRILAVKGK</sequence>
<dbReference type="Gene3D" id="3.40.1090.10">
    <property type="entry name" value="Cytosolic phospholipase A2 catalytic domain"/>
    <property type="match status" value="1"/>
</dbReference>
<dbReference type="Pfam" id="PF01734">
    <property type="entry name" value="Patatin"/>
    <property type="match status" value="1"/>
</dbReference>
<accession>A0A7W9CZK6</accession>
<dbReference type="EMBL" id="JACHBI010000001">
    <property type="protein sequence ID" value="MBB5571836.1"/>
    <property type="molecule type" value="Genomic_DNA"/>
</dbReference>
<evidence type="ECO:0000256" key="3">
    <source>
        <dbReference type="PROSITE-ProRule" id="PRU01161"/>
    </source>
</evidence>
<evidence type="ECO:0000256" key="2">
    <source>
        <dbReference type="ARBA" id="ARBA00023098"/>
    </source>
</evidence>
<dbReference type="PROSITE" id="PS51635">
    <property type="entry name" value="PNPLA"/>
    <property type="match status" value="1"/>
</dbReference>
<dbReference type="PANTHER" id="PTHR32176">
    <property type="entry name" value="XYLOSE ISOMERASE"/>
    <property type="match status" value="1"/>
</dbReference>
<dbReference type="GO" id="GO:0016042">
    <property type="term" value="P:lipid catabolic process"/>
    <property type="evidence" value="ECO:0007669"/>
    <property type="project" value="UniProtKB-UniRule"/>
</dbReference>
<organism evidence="5 6">
    <name type="scientific">Rhizobium paranaense</name>
    <dbReference type="NCBI Taxonomy" id="1650438"/>
    <lineage>
        <taxon>Bacteria</taxon>
        <taxon>Pseudomonadati</taxon>
        <taxon>Pseudomonadota</taxon>
        <taxon>Alphaproteobacteria</taxon>
        <taxon>Hyphomicrobiales</taxon>
        <taxon>Rhizobiaceae</taxon>
        <taxon>Rhizobium/Agrobacterium group</taxon>
        <taxon>Rhizobium</taxon>
    </lineage>
</organism>
<keyword evidence="2 3" id="KW-0443">Lipid metabolism</keyword>
<feature type="active site" description="Proton acceptor" evidence="3">
    <location>
        <position position="193"/>
    </location>
</feature>
<name>A0A7W9CZK6_9HYPH</name>
<dbReference type="AlphaFoldDB" id="A0A7W9CZK6"/>
<feature type="active site" description="Nucleophile" evidence="3">
    <location>
        <position position="46"/>
    </location>
</feature>
<comment type="similarity">
    <text evidence="1">Belongs to the patatin family.</text>
</comment>
<dbReference type="InterPro" id="IPR002641">
    <property type="entry name" value="PNPLA_dom"/>
</dbReference>
<evidence type="ECO:0000313" key="6">
    <source>
        <dbReference type="Proteomes" id="UP000549882"/>
    </source>
</evidence>
<feature type="short sequence motif" description="GXGXXG" evidence="3">
    <location>
        <begin position="11"/>
        <end position="16"/>
    </location>
</feature>
<keyword evidence="6" id="KW-1185">Reference proteome</keyword>
<proteinExistence type="inferred from homology"/>
<feature type="short sequence motif" description="DGA/G" evidence="3">
    <location>
        <begin position="193"/>
        <end position="195"/>
    </location>
</feature>
<protein>
    <submittedName>
        <fullName evidence="5">Patatin-like phospholipase/acyl hydrolase</fullName>
    </submittedName>
</protein>
<dbReference type="GO" id="GO:0004620">
    <property type="term" value="F:phospholipase activity"/>
    <property type="evidence" value="ECO:0007669"/>
    <property type="project" value="TreeGrafter"/>
</dbReference>
<feature type="short sequence motif" description="GXSXG" evidence="3">
    <location>
        <begin position="44"/>
        <end position="48"/>
    </location>
</feature>
<keyword evidence="3" id="KW-0442">Lipid degradation</keyword>
<feature type="domain" description="PNPLA" evidence="4">
    <location>
        <begin position="7"/>
        <end position="206"/>
    </location>
</feature>
<dbReference type="SUPFAM" id="SSF52151">
    <property type="entry name" value="FabD/lysophospholipase-like"/>
    <property type="match status" value="1"/>
</dbReference>
<evidence type="ECO:0000313" key="5">
    <source>
        <dbReference type="EMBL" id="MBB5571836.1"/>
    </source>
</evidence>
<dbReference type="InterPro" id="IPR016035">
    <property type="entry name" value="Acyl_Trfase/lysoPLipase"/>
</dbReference>